<dbReference type="OrthoDB" id="1662944at2"/>
<evidence type="ECO:0000256" key="1">
    <source>
        <dbReference type="SAM" id="Phobius"/>
    </source>
</evidence>
<name>A0A1I1YXM4_9FIRM</name>
<dbReference type="STRING" id="1123323.SAMN05216245_10362"/>
<proteinExistence type="predicted"/>
<reference evidence="2 3" key="1">
    <citation type="submission" date="2016-10" db="EMBL/GenBank/DDBJ databases">
        <authorList>
            <person name="de Groot N.N."/>
        </authorList>
    </citation>
    <scope>NUCLEOTIDE SEQUENCE [LARGE SCALE GENOMIC DNA]</scope>
    <source>
        <strain evidence="2 3">DSM 9236</strain>
    </source>
</reference>
<gene>
    <name evidence="2" type="ORF">SAMN05216245_10362</name>
</gene>
<dbReference type="AlphaFoldDB" id="A0A1I1YXM4"/>
<evidence type="ECO:0008006" key="4">
    <source>
        <dbReference type="Google" id="ProtNLM"/>
    </source>
</evidence>
<keyword evidence="3" id="KW-1185">Reference proteome</keyword>
<keyword evidence="1" id="KW-0472">Membrane</keyword>
<evidence type="ECO:0000313" key="2">
    <source>
        <dbReference type="EMBL" id="SFE24335.1"/>
    </source>
</evidence>
<dbReference type="RefSeq" id="WP_093912905.1">
    <property type="nucleotide sequence ID" value="NZ_FONL01000003.1"/>
</dbReference>
<keyword evidence="1" id="KW-1133">Transmembrane helix</keyword>
<accession>A0A1I1YXM4</accession>
<keyword evidence="1" id="KW-0812">Transmembrane</keyword>
<organism evidence="2 3">
    <name type="scientific">Succiniclasticum ruminis DSM 9236</name>
    <dbReference type="NCBI Taxonomy" id="1123323"/>
    <lineage>
        <taxon>Bacteria</taxon>
        <taxon>Bacillati</taxon>
        <taxon>Bacillota</taxon>
        <taxon>Negativicutes</taxon>
        <taxon>Acidaminococcales</taxon>
        <taxon>Acidaminococcaceae</taxon>
        <taxon>Succiniclasticum</taxon>
    </lineage>
</organism>
<protein>
    <recommendedName>
        <fullName evidence="4">DUF2939 domain-containing protein</fullName>
    </recommendedName>
</protein>
<dbReference type="EMBL" id="FONL01000003">
    <property type="protein sequence ID" value="SFE24335.1"/>
    <property type="molecule type" value="Genomic_DNA"/>
</dbReference>
<sequence length="239" mass="26711">MSGFLKKIGLGILAVVILGLAFFFFYVAKTPQYSLYLIHKAVQSHDTVSFEQHVDLDNIYSKGIDDLIASGLKGKKSIGADPFSASIIKLVKPTVVKAIKDATLESVMRERPKDNVPAVSKENGQTAQNENVLKKKNRKEDAIPLVKKLKERVDVSNLIIKDASITQKDSNTADVSALLHNNKLNKDFNINFRMDKLANGEWQIKEITNFVELLTKVEEATKQAARETVNETVQEKKKQ</sequence>
<feature type="transmembrane region" description="Helical" evidence="1">
    <location>
        <begin position="7"/>
        <end position="28"/>
    </location>
</feature>
<evidence type="ECO:0000313" key="3">
    <source>
        <dbReference type="Proteomes" id="UP000198896"/>
    </source>
</evidence>
<dbReference type="Proteomes" id="UP000198896">
    <property type="component" value="Unassembled WGS sequence"/>
</dbReference>